<dbReference type="InterPro" id="IPR001789">
    <property type="entry name" value="Sig_transdc_resp-reg_receiver"/>
</dbReference>
<feature type="DNA-binding region" description="OmpR/PhoB-type" evidence="3">
    <location>
        <begin position="126"/>
        <end position="223"/>
    </location>
</feature>
<proteinExistence type="predicted"/>
<name>A0A9E7DBD8_9ACTN</name>
<dbReference type="Gene3D" id="3.40.50.2300">
    <property type="match status" value="1"/>
</dbReference>
<evidence type="ECO:0000313" key="7">
    <source>
        <dbReference type="Proteomes" id="UP000831562"/>
    </source>
</evidence>
<dbReference type="PROSITE" id="PS51755">
    <property type="entry name" value="OMPR_PHOB"/>
    <property type="match status" value="1"/>
</dbReference>
<feature type="domain" description="Response regulatory" evidence="4">
    <location>
        <begin position="3"/>
        <end position="116"/>
    </location>
</feature>
<dbReference type="InterPro" id="IPR011006">
    <property type="entry name" value="CheY-like_superfamily"/>
</dbReference>
<dbReference type="SMART" id="SM00862">
    <property type="entry name" value="Trans_reg_C"/>
    <property type="match status" value="1"/>
</dbReference>
<keyword evidence="2" id="KW-0597">Phosphoprotein</keyword>
<dbReference type="Proteomes" id="UP000831562">
    <property type="component" value="Chromosome"/>
</dbReference>
<organism evidence="6 7">
    <name type="scientific">Lancefieldella parvula</name>
    <dbReference type="NCBI Taxonomy" id="1382"/>
    <lineage>
        <taxon>Bacteria</taxon>
        <taxon>Bacillati</taxon>
        <taxon>Actinomycetota</taxon>
        <taxon>Coriobacteriia</taxon>
        <taxon>Coriobacteriales</taxon>
        <taxon>Atopobiaceae</taxon>
        <taxon>Lancefieldella</taxon>
    </lineage>
</organism>
<gene>
    <name evidence="6" type="ORF">M3I19_06050</name>
</gene>
<dbReference type="AlphaFoldDB" id="A0A9E7DBD8"/>
<sequence length="223" mass="24790">MTKILVVEDDHQIQQELVLLLQRNGFEAQALTSFESVPQQIIAAHPDLVLLDLNLPGIDGQQICREVRQLSNVPIIVVTSRNTDLDELMVLSLGADDFIAKPYNTQILLMHITSVLRRANSDVTTGTKLSHGGVTLDSSSCKVSANQKSVELTKNELRILSLLMQNAGTVVSRQRIQEELWQSDEFVDDNTLTVNISHLRNTLASIGVEDFVMTRRGLGYVIE</sequence>
<dbReference type="PANTHER" id="PTHR48111">
    <property type="entry name" value="REGULATOR OF RPOS"/>
    <property type="match status" value="1"/>
</dbReference>
<dbReference type="SUPFAM" id="SSF52172">
    <property type="entry name" value="CheY-like"/>
    <property type="match status" value="1"/>
</dbReference>
<dbReference type="Gene3D" id="1.10.10.10">
    <property type="entry name" value="Winged helix-like DNA-binding domain superfamily/Winged helix DNA-binding domain"/>
    <property type="match status" value="1"/>
</dbReference>
<dbReference type="Pfam" id="PF00486">
    <property type="entry name" value="Trans_reg_C"/>
    <property type="match status" value="1"/>
</dbReference>
<keyword evidence="1 3" id="KW-0238">DNA-binding</keyword>
<dbReference type="SMART" id="SM00448">
    <property type="entry name" value="REC"/>
    <property type="match status" value="1"/>
</dbReference>
<accession>A0A9E7DBD8</accession>
<dbReference type="Pfam" id="PF00072">
    <property type="entry name" value="Response_reg"/>
    <property type="match status" value="1"/>
</dbReference>
<dbReference type="CDD" id="cd00383">
    <property type="entry name" value="trans_reg_C"/>
    <property type="match status" value="1"/>
</dbReference>
<evidence type="ECO:0000256" key="1">
    <source>
        <dbReference type="ARBA" id="ARBA00023125"/>
    </source>
</evidence>
<dbReference type="EMBL" id="CP097092">
    <property type="protein sequence ID" value="UQF77844.1"/>
    <property type="molecule type" value="Genomic_DNA"/>
</dbReference>
<protein>
    <submittedName>
        <fullName evidence="6">Response regulator transcription factor</fullName>
    </submittedName>
</protein>
<dbReference type="InterPro" id="IPR039420">
    <property type="entry name" value="WalR-like"/>
</dbReference>
<feature type="domain" description="OmpR/PhoB-type" evidence="5">
    <location>
        <begin position="126"/>
        <end position="223"/>
    </location>
</feature>
<dbReference type="InterPro" id="IPR036388">
    <property type="entry name" value="WH-like_DNA-bd_sf"/>
</dbReference>
<dbReference type="GO" id="GO:0000976">
    <property type="term" value="F:transcription cis-regulatory region binding"/>
    <property type="evidence" value="ECO:0007669"/>
    <property type="project" value="TreeGrafter"/>
</dbReference>
<evidence type="ECO:0000313" key="6">
    <source>
        <dbReference type="EMBL" id="UQF77844.1"/>
    </source>
</evidence>
<evidence type="ECO:0000259" key="4">
    <source>
        <dbReference type="PROSITE" id="PS50110"/>
    </source>
</evidence>
<dbReference type="PANTHER" id="PTHR48111:SF43">
    <property type="entry name" value="STAGE 0 SPORULATION PROTEIN A HOMOLOG"/>
    <property type="match status" value="1"/>
</dbReference>
<dbReference type="PROSITE" id="PS50110">
    <property type="entry name" value="RESPONSE_REGULATORY"/>
    <property type="match status" value="1"/>
</dbReference>
<dbReference type="GO" id="GO:0006355">
    <property type="term" value="P:regulation of DNA-templated transcription"/>
    <property type="evidence" value="ECO:0007669"/>
    <property type="project" value="InterPro"/>
</dbReference>
<dbReference type="GO" id="GO:0000156">
    <property type="term" value="F:phosphorelay response regulator activity"/>
    <property type="evidence" value="ECO:0007669"/>
    <property type="project" value="TreeGrafter"/>
</dbReference>
<feature type="modified residue" description="4-aspartylphosphate" evidence="2">
    <location>
        <position position="52"/>
    </location>
</feature>
<reference evidence="6" key="1">
    <citation type="submission" date="2022-05" db="EMBL/GenBank/DDBJ databases">
        <title>Using nanopore sequencing to obtain complete genomes from saliva samples.</title>
        <authorList>
            <person name="Baker J.L."/>
        </authorList>
    </citation>
    <scope>NUCLEOTIDE SEQUENCE</scope>
    <source>
        <strain evidence="6">JCVI-JB-Lp32</strain>
    </source>
</reference>
<dbReference type="InterPro" id="IPR001867">
    <property type="entry name" value="OmpR/PhoB-type_DNA-bd"/>
</dbReference>
<evidence type="ECO:0000259" key="5">
    <source>
        <dbReference type="PROSITE" id="PS51755"/>
    </source>
</evidence>
<dbReference type="GO" id="GO:0005829">
    <property type="term" value="C:cytosol"/>
    <property type="evidence" value="ECO:0007669"/>
    <property type="project" value="TreeGrafter"/>
</dbReference>
<evidence type="ECO:0000256" key="3">
    <source>
        <dbReference type="PROSITE-ProRule" id="PRU01091"/>
    </source>
</evidence>
<dbReference type="GO" id="GO:0032993">
    <property type="term" value="C:protein-DNA complex"/>
    <property type="evidence" value="ECO:0007669"/>
    <property type="project" value="TreeGrafter"/>
</dbReference>
<evidence type="ECO:0000256" key="2">
    <source>
        <dbReference type="PROSITE-ProRule" id="PRU00169"/>
    </source>
</evidence>